<dbReference type="EMBL" id="PZZP01000002">
    <property type="protein sequence ID" value="PTM56813.1"/>
    <property type="molecule type" value="Genomic_DNA"/>
</dbReference>
<feature type="transmembrane region" description="Helical" evidence="2">
    <location>
        <begin position="993"/>
        <end position="1012"/>
    </location>
</feature>
<accession>A0A2T4Z4J5</accession>
<gene>
    <name evidence="3" type="ORF">C8J48_3138</name>
</gene>
<dbReference type="Pfam" id="PF00873">
    <property type="entry name" value="ACR_tran"/>
    <property type="match status" value="2"/>
</dbReference>
<sequence length="1059" mass="113336">MKSIIRFSLNNKFALWLLTLIVAAAGLYAGMTMKLEMIPNITAPQLMVQTSYPGASPDEVAENVTKPIEQRVQNMAGVDMVTSTSMQNVSSVQIGYNFDKDMKEAEDELKETLAKLNLPEGVHDPETSRLSLNEFPILAFSMTSDQLSPQALTEKVENEVVPALEGVDGVASVDVAGQQVVEGQLKYKPDQLKKYGLDENTVNDLIRASAGNYPLGLYTFGDSEKLMEINGEIHSLKELKELEIPAVGQGAGATGSAPMQGAPGSGGASPEQGAPTAGSAMQGAPADAAMAAQAGIPTVKLKQIADIEEVQQAESINLTNGKESIGVQVVKAPDANTVEVVNGINQELDKLKGEIDGLNVFTAFDQGKPIEDSVDTMLNKALIGSLFAFLVILLFLRNFRTTLIAVVSIPLSLVMALLALKQMDITLNVMTLGAMTVAIGRVVDDSIVVIENIYRRMKTKGEALRGKELVLAATREMFVPILSSTLVTVAVFVPLGLVKGPVGELFLPFALTVAFALLASLVVAVTVVPVMTHSLFRKGLEQVNLSESEKEETGRLARGYRRLLNASLNHKWISAGVALILLVGSLFLVPLIGVSFLPGDEEKVMYVTFDPAPGQTEENIINIAEDANNFLQKRDGVEMVQTTIGGGNPMNFGGSDQALFFVRYDEDYEGFSQESDQVIKELEKREDPGTWGSLDMGASAGSNQLELHVYGNDLDQIRPVVDDVMKAAEKTGEVDNVDSSLAEAYEQYTLVPDREALAQHGLTPAQLMGELGRIGERPVLTTIKQDGKDVMVYLETDQISYQDKADLEKKKISTPMGQQVALDQLVKVEEGESPDTVTRRDGKLSASVTMDIKGDDVSSATRALQQEVDNLDLPAGVTVEFGGVSEQITEGFTQLGLAMLAAIAIVYLVLVITFGGGRAPFAILFSLPFTVIGALAALWIAGETISISAMIGALMLIGIVVTNAIVLIDRVIHMENEGLSTRDALLEAAGTRLRPILMTAIATIGALLPLAFGLEGGGLISKGLGVTVIGGLTSSTLLTLIIVPLVYEVLMKKRKSKKA</sequence>
<keyword evidence="2" id="KW-0472">Membrane</keyword>
<proteinExistence type="predicted"/>
<dbReference type="PANTHER" id="PTHR32063">
    <property type="match status" value="1"/>
</dbReference>
<dbReference type="OrthoDB" id="9757876at2"/>
<dbReference type="Gene3D" id="3.30.70.1430">
    <property type="entry name" value="Multidrug efflux transporter AcrB pore domain"/>
    <property type="match status" value="2"/>
</dbReference>
<feature type="transmembrane region" description="Helical" evidence="2">
    <location>
        <begin position="377"/>
        <end position="396"/>
    </location>
</feature>
<dbReference type="SUPFAM" id="SSF82866">
    <property type="entry name" value="Multidrug efflux transporter AcrB transmembrane domain"/>
    <property type="match status" value="2"/>
</dbReference>
<keyword evidence="4" id="KW-1185">Reference proteome</keyword>
<dbReference type="PRINTS" id="PR00702">
    <property type="entry name" value="ACRIFLAVINRP"/>
</dbReference>
<evidence type="ECO:0000256" key="1">
    <source>
        <dbReference type="SAM" id="MobiDB-lite"/>
    </source>
</evidence>
<feature type="transmembrane region" description="Helical" evidence="2">
    <location>
        <begin position="432"/>
        <end position="450"/>
    </location>
</feature>
<feature type="transmembrane region" description="Helical" evidence="2">
    <location>
        <begin position="921"/>
        <end position="941"/>
    </location>
</feature>
<dbReference type="SUPFAM" id="SSF82693">
    <property type="entry name" value="Multidrug efflux transporter AcrB pore domain, PN1, PN2, PC1 and PC2 subdomains"/>
    <property type="match status" value="2"/>
</dbReference>
<feature type="region of interest" description="Disordered" evidence="1">
    <location>
        <begin position="249"/>
        <end position="285"/>
    </location>
</feature>
<name>A0A2T4Z4J5_9BACL</name>
<dbReference type="Gene3D" id="3.30.70.1440">
    <property type="entry name" value="Multidrug efflux transporter AcrB pore domain"/>
    <property type="match status" value="1"/>
</dbReference>
<dbReference type="GO" id="GO:0042910">
    <property type="term" value="F:xenobiotic transmembrane transporter activity"/>
    <property type="evidence" value="ECO:0007669"/>
    <property type="project" value="TreeGrafter"/>
</dbReference>
<dbReference type="InterPro" id="IPR001036">
    <property type="entry name" value="Acrflvin-R"/>
</dbReference>
<feature type="transmembrane region" description="Helical" evidence="2">
    <location>
        <begin position="947"/>
        <end position="972"/>
    </location>
</feature>
<dbReference type="RefSeq" id="WP_107728111.1">
    <property type="nucleotide sequence ID" value="NZ_PZZP01000002.1"/>
</dbReference>
<feature type="transmembrane region" description="Helical" evidence="2">
    <location>
        <begin position="572"/>
        <end position="597"/>
    </location>
</feature>
<reference evidence="3 4" key="1">
    <citation type="submission" date="2018-04" db="EMBL/GenBank/DDBJ databases">
        <title>Genomic Encyclopedia of Archaeal and Bacterial Type Strains, Phase II (KMG-II): from individual species to whole genera.</title>
        <authorList>
            <person name="Goeker M."/>
        </authorList>
    </citation>
    <scope>NUCLEOTIDE SEQUENCE [LARGE SCALE GENOMIC DNA]</scope>
    <source>
        <strain evidence="3 4">DSM 45169</strain>
    </source>
</reference>
<evidence type="ECO:0000313" key="4">
    <source>
        <dbReference type="Proteomes" id="UP000241639"/>
    </source>
</evidence>
<evidence type="ECO:0000256" key="2">
    <source>
        <dbReference type="SAM" id="Phobius"/>
    </source>
</evidence>
<feature type="transmembrane region" description="Helical" evidence="2">
    <location>
        <begin position="403"/>
        <end position="420"/>
    </location>
</feature>
<dbReference type="Gene3D" id="3.30.70.1320">
    <property type="entry name" value="Multidrug efflux transporter AcrB pore domain like"/>
    <property type="match status" value="2"/>
</dbReference>
<dbReference type="GO" id="GO:0005886">
    <property type="term" value="C:plasma membrane"/>
    <property type="evidence" value="ECO:0007669"/>
    <property type="project" value="TreeGrafter"/>
</dbReference>
<dbReference type="SUPFAM" id="SSF82714">
    <property type="entry name" value="Multidrug efflux transporter AcrB TolC docking domain, DN and DC subdomains"/>
    <property type="match status" value="1"/>
</dbReference>
<dbReference type="Proteomes" id="UP000241639">
    <property type="component" value="Unassembled WGS sequence"/>
</dbReference>
<dbReference type="Gene3D" id="1.20.1640.10">
    <property type="entry name" value="Multidrug efflux transporter AcrB transmembrane domain"/>
    <property type="match status" value="3"/>
</dbReference>
<keyword evidence="2" id="KW-1133">Transmembrane helix</keyword>
<dbReference type="AlphaFoldDB" id="A0A2T4Z4J5"/>
<dbReference type="PANTHER" id="PTHR32063:SF0">
    <property type="entry name" value="SWARMING MOTILITY PROTEIN SWRC"/>
    <property type="match status" value="1"/>
</dbReference>
<protein>
    <submittedName>
        <fullName evidence="3">HAE1 family hydrophobic/amphiphilic exporter-1</fullName>
    </submittedName>
</protein>
<feature type="transmembrane region" description="Helical" evidence="2">
    <location>
        <begin position="895"/>
        <end position="914"/>
    </location>
</feature>
<feature type="transmembrane region" description="Helical" evidence="2">
    <location>
        <begin position="477"/>
        <end position="497"/>
    </location>
</feature>
<dbReference type="InterPro" id="IPR027463">
    <property type="entry name" value="AcrB_DN_DC_subdom"/>
</dbReference>
<keyword evidence="2" id="KW-0812">Transmembrane</keyword>
<feature type="transmembrane region" description="Helical" evidence="2">
    <location>
        <begin position="1024"/>
        <end position="1050"/>
    </location>
</feature>
<organism evidence="3 4">
    <name type="scientific">Desmospora activa DSM 45169</name>
    <dbReference type="NCBI Taxonomy" id="1121389"/>
    <lineage>
        <taxon>Bacteria</taxon>
        <taxon>Bacillati</taxon>
        <taxon>Bacillota</taxon>
        <taxon>Bacilli</taxon>
        <taxon>Bacillales</taxon>
        <taxon>Thermoactinomycetaceae</taxon>
        <taxon>Desmospora</taxon>
    </lineage>
</organism>
<comment type="caution">
    <text evidence="3">The sequence shown here is derived from an EMBL/GenBank/DDBJ whole genome shotgun (WGS) entry which is preliminary data.</text>
</comment>
<evidence type="ECO:0000313" key="3">
    <source>
        <dbReference type="EMBL" id="PTM56813.1"/>
    </source>
</evidence>
<feature type="transmembrane region" description="Helical" evidence="2">
    <location>
        <begin position="509"/>
        <end position="531"/>
    </location>
</feature>
<dbReference type="Gene3D" id="3.30.2090.10">
    <property type="entry name" value="Multidrug efflux transporter AcrB TolC docking domain, DN and DC subdomains"/>
    <property type="match status" value="3"/>
</dbReference>